<feature type="transmembrane region" description="Helical" evidence="8">
    <location>
        <begin position="309"/>
        <end position="326"/>
    </location>
</feature>
<protein>
    <submittedName>
        <fullName evidence="9">Iron chelate uptake ABC transporter family permease subunit</fullName>
    </submittedName>
</protein>
<dbReference type="Gene3D" id="1.10.3470.10">
    <property type="entry name" value="ABC transporter involved in vitamin B12 uptake, BtuC"/>
    <property type="match status" value="1"/>
</dbReference>
<dbReference type="EMBL" id="BAAAOR010000025">
    <property type="protein sequence ID" value="GAA1527119.1"/>
    <property type="molecule type" value="Genomic_DNA"/>
</dbReference>
<feature type="transmembrane region" description="Helical" evidence="8">
    <location>
        <begin position="190"/>
        <end position="218"/>
    </location>
</feature>
<evidence type="ECO:0000256" key="6">
    <source>
        <dbReference type="ARBA" id="ARBA00022989"/>
    </source>
</evidence>
<dbReference type="Proteomes" id="UP001500842">
    <property type="component" value="Unassembled WGS sequence"/>
</dbReference>
<evidence type="ECO:0000256" key="5">
    <source>
        <dbReference type="ARBA" id="ARBA00022692"/>
    </source>
</evidence>
<keyword evidence="3" id="KW-0813">Transport</keyword>
<dbReference type="Pfam" id="PF01032">
    <property type="entry name" value="FecCD"/>
    <property type="match status" value="1"/>
</dbReference>
<dbReference type="PANTHER" id="PTHR30472:SF1">
    <property type="entry name" value="FE(3+) DICITRATE TRANSPORT SYSTEM PERMEASE PROTEIN FECC-RELATED"/>
    <property type="match status" value="1"/>
</dbReference>
<feature type="transmembrane region" description="Helical" evidence="8">
    <location>
        <begin position="91"/>
        <end position="111"/>
    </location>
</feature>
<dbReference type="PANTHER" id="PTHR30472">
    <property type="entry name" value="FERRIC ENTEROBACTIN TRANSPORT SYSTEM PERMEASE PROTEIN"/>
    <property type="match status" value="1"/>
</dbReference>
<gene>
    <name evidence="9" type="ORF">GCM10009788_33220</name>
</gene>
<dbReference type="InterPro" id="IPR037294">
    <property type="entry name" value="ABC_BtuC-like"/>
</dbReference>
<evidence type="ECO:0000256" key="4">
    <source>
        <dbReference type="ARBA" id="ARBA00022475"/>
    </source>
</evidence>
<evidence type="ECO:0000313" key="9">
    <source>
        <dbReference type="EMBL" id="GAA1527119.1"/>
    </source>
</evidence>
<keyword evidence="5 8" id="KW-0812">Transmembrane</keyword>
<comment type="similarity">
    <text evidence="2">Belongs to the binding-protein-dependent transport system permease family. FecCD subfamily.</text>
</comment>
<name>A0ABN2AWS1_9ACTN</name>
<sequence length="333" mass="33587">MSPVARRPLLLGGAFLVLLGAIVLSLSFGSNPIPLGDVWRLLLHPDGSTASGVVHDQRIPRTVVAGVVGAALGVAGALMQSLTRNPLADPGILGINAGATLAVVLAVAVAGVAGIWFYLWFAFTGAAVAAVAVYVLAGTGRTNASPARLALAGIAVSAALTAIVQTVMLLDQVVFNELRFWVVGSTEGRGWPVLQAVGPFLVLGVAVAVLLGPALNALALGDETAQGLGVRLGRARTLAIVAVTLLAGAATAAVGPIGFVGLGVPLIARTLVGADQRWITALCLLLGPAWLLAADTLARVVVPRAEIEVGIVAALLGAPVFVAVVSRRKVPAL</sequence>
<evidence type="ECO:0000256" key="3">
    <source>
        <dbReference type="ARBA" id="ARBA00022448"/>
    </source>
</evidence>
<dbReference type="InterPro" id="IPR000522">
    <property type="entry name" value="ABC_transptr_permease_BtuC"/>
</dbReference>
<reference evidence="9 10" key="1">
    <citation type="journal article" date="2019" name="Int. J. Syst. Evol. Microbiol.">
        <title>The Global Catalogue of Microorganisms (GCM) 10K type strain sequencing project: providing services to taxonomists for standard genome sequencing and annotation.</title>
        <authorList>
            <consortium name="The Broad Institute Genomics Platform"/>
            <consortium name="The Broad Institute Genome Sequencing Center for Infectious Disease"/>
            <person name="Wu L."/>
            <person name="Ma J."/>
        </authorList>
    </citation>
    <scope>NUCLEOTIDE SEQUENCE [LARGE SCALE GENOMIC DNA]</scope>
    <source>
        <strain evidence="9 10">JCM 14942</strain>
    </source>
</reference>
<proteinExistence type="inferred from homology"/>
<comment type="subcellular location">
    <subcellularLocation>
        <location evidence="1">Cell membrane</location>
        <topology evidence="1">Multi-pass membrane protein</topology>
    </subcellularLocation>
</comment>
<dbReference type="RefSeq" id="WP_141003821.1">
    <property type="nucleotide sequence ID" value="NZ_BAAAOR010000025.1"/>
</dbReference>
<feature type="transmembrane region" description="Helical" evidence="8">
    <location>
        <begin position="238"/>
        <end position="266"/>
    </location>
</feature>
<dbReference type="CDD" id="cd06550">
    <property type="entry name" value="TM_ABC_iron-siderophores_like"/>
    <property type="match status" value="1"/>
</dbReference>
<evidence type="ECO:0000256" key="7">
    <source>
        <dbReference type="ARBA" id="ARBA00023136"/>
    </source>
</evidence>
<feature type="transmembrane region" description="Helical" evidence="8">
    <location>
        <begin position="117"/>
        <end position="137"/>
    </location>
</feature>
<keyword evidence="7 8" id="KW-0472">Membrane</keyword>
<evidence type="ECO:0000256" key="2">
    <source>
        <dbReference type="ARBA" id="ARBA00007935"/>
    </source>
</evidence>
<feature type="transmembrane region" description="Helical" evidence="8">
    <location>
        <begin position="149"/>
        <end position="170"/>
    </location>
</feature>
<organism evidence="9 10">
    <name type="scientific">Nocardioides humi</name>
    <dbReference type="NCBI Taxonomy" id="449461"/>
    <lineage>
        <taxon>Bacteria</taxon>
        <taxon>Bacillati</taxon>
        <taxon>Actinomycetota</taxon>
        <taxon>Actinomycetes</taxon>
        <taxon>Propionibacteriales</taxon>
        <taxon>Nocardioidaceae</taxon>
        <taxon>Nocardioides</taxon>
    </lineage>
</organism>
<keyword evidence="6 8" id="KW-1133">Transmembrane helix</keyword>
<comment type="caution">
    <text evidence="9">The sequence shown here is derived from an EMBL/GenBank/DDBJ whole genome shotgun (WGS) entry which is preliminary data.</text>
</comment>
<feature type="transmembrane region" description="Helical" evidence="8">
    <location>
        <begin position="278"/>
        <end position="297"/>
    </location>
</feature>
<feature type="transmembrane region" description="Helical" evidence="8">
    <location>
        <begin position="59"/>
        <end position="79"/>
    </location>
</feature>
<evidence type="ECO:0000256" key="8">
    <source>
        <dbReference type="SAM" id="Phobius"/>
    </source>
</evidence>
<keyword evidence="4" id="KW-1003">Cell membrane</keyword>
<evidence type="ECO:0000256" key="1">
    <source>
        <dbReference type="ARBA" id="ARBA00004651"/>
    </source>
</evidence>
<evidence type="ECO:0000313" key="10">
    <source>
        <dbReference type="Proteomes" id="UP001500842"/>
    </source>
</evidence>
<keyword evidence="10" id="KW-1185">Reference proteome</keyword>
<dbReference type="SUPFAM" id="SSF81345">
    <property type="entry name" value="ABC transporter involved in vitamin B12 uptake, BtuC"/>
    <property type="match status" value="1"/>
</dbReference>
<accession>A0ABN2AWS1</accession>